<comment type="catalytic activity">
    <reaction evidence="1">
        <text>ATP + protein L-histidine = ADP + protein N-phospho-L-histidine.</text>
        <dbReference type="EC" id="2.7.13.3"/>
    </reaction>
</comment>
<accession>A0A1I2VK72</accession>
<dbReference type="STRING" id="414048.SAMN04489864_10350"/>
<feature type="transmembrane region" description="Helical" evidence="8">
    <location>
        <begin position="28"/>
        <end position="46"/>
    </location>
</feature>
<evidence type="ECO:0000256" key="8">
    <source>
        <dbReference type="SAM" id="Phobius"/>
    </source>
</evidence>
<keyword evidence="8" id="KW-0812">Transmembrane</keyword>
<keyword evidence="3" id="KW-0597">Phosphoprotein</keyword>
<dbReference type="InterPro" id="IPR004358">
    <property type="entry name" value="Sig_transdc_His_kin-like_C"/>
</dbReference>
<dbReference type="Gene3D" id="3.30.565.10">
    <property type="entry name" value="Histidine kinase-like ATPase, C-terminal domain"/>
    <property type="match status" value="1"/>
</dbReference>
<dbReference type="Proteomes" id="UP000199666">
    <property type="component" value="Unassembled WGS sequence"/>
</dbReference>
<feature type="coiled-coil region" evidence="7">
    <location>
        <begin position="196"/>
        <end position="223"/>
    </location>
</feature>
<dbReference type="CDD" id="cd00082">
    <property type="entry name" value="HisKA"/>
    <property type="match status" value="1"/>
</dbReference>
<keyword evidence="11" id="KW-1185">Reference proteome</keyword>
<dbReference type="EMBL" id="FOPP01000003">
    <property type="protein sequence ID" value="SFG88829.1"/>
    <property type="molecule type" value="Genomic_DNA"/>
</dbReference>
<keyword evidence="7" id="KW-0175">Coiled coil</keyword>
<feature type="transmembrane region" description="Helical" evidence="8">
    <location>
        <begin position="79"/>
        <end position="99"/>
    </location>
</feature>
<sequence>MSVKIFGKHINGKQLVGDHKLFSLEERIFNTVCIISFLTMCFEVPFNFSIGLIVPGSLCVFGLFFAAFLYYLSRFKRRSAIGIKLFCFVCNLLFIVNYFFNSGIFGPNLLLFSLAFLLSVTITPKSQLKIWVSLNLITVFAILAIEYLYPTLVKNVYDNGLNKTIDFAITYFVTVVLTYYAISYVRKNYDIEKKSVIDQNFAIERQKDELERLNSEKDKLFSIVTHDLRTPLNSIQSYLELLSVTDLEEEERKDLKQKLLGITKDTSDMLTNVLLWSKTQMEGSRATLAPLNVKDVITGALNVEKQLAGNKGIAFEIVCDEDLGISADRNMFELVLRNLVNNAIKFTSKMGSVKVSAIPKGKECHILIQDNGLGIDESQKSKLFQLKAASTYGTNNERGIGVGLILCKELTELQGGEIWFESKLGEGSIFYLSFNLVDL</sequence>
<organism evidence="10 11">
    <name type="scientific">Pedobacter insulae</name>
    <dbReference type="NCBI Taxonomy" id="414048"/>
    <lineage>
        <taxon>Bacteria</taxon>
        <taxon>Pseudomonadati</taxon>
        <taxon>Bacteroidota</taxon>
        <taxon>Sphingobacteriia</taxon>
        <taxon>Sphingobacteriales</taxon>
        <taxon>Sphingobacteriaceae</taxon>
        <taxon>Pedobacter</taxon>
    </lineage>
</organism>
<dbReference type="Pfam" id="PF02518">
    <property type="entry name" value="HATPase_c"/>
    <property type="match status" value="1"/>
</dbReference>
<feature type="transmembrane region" description="Helical" evidence="8">
    <location>
        <begin position="105"/>
        <end position="123"/>
    </location>
</feature>
<dbReference type="EC" id="2.7.13.3" evidence="2"/>
<feature type="transmembrane region" description="Helical" evidence="8">
    <location>
        <begin position="52"/>
        <end position="72"/>
    </location>
</feature>
<dbReference type="PRINTS" id="PR00344">
    <property type="entry name" value="BCTRLSENSOR"/>
</dbReference>
<dbReference type="InterPro" id="IPR050736">
    <property type="entry name" value="Sensor_HK_Regulatory"/>
</dbReference>
<dbReference type="InterPro" id="IPR005467">
    <property type="entry name" value="His_kinase_dom"/>
</dbReference>
<evidence type="ECO:0000313" key="10">
    <source>
        <dbReference type="EMBL" id="SFG88829.1"/>
    </source>
</evidence>
<evidence type="ECO:0000313" key="11">
    <source>
        <dbReference type="Proteomes" id="UP000199666"/>
    </source>
</evidence>
<evidence type="ECO:0000256" key="1">
    <source>
        <dbReference type="ARBA" id="ARBA00000085"/>
    </source>
</evidence>
<evidence type="ECO:0000256" key="6">
    <source>
        <dbReference type="ARBA" id="ARBA00023012"/>
    </source>
</evidence>
<dbReference type="InterPro" id="IPR003594">
    <property type="entry name" value="HATPase_dom"/>
</dbReference>
<name>A0A1I2VK72_9SPHI</name>
<dbReference type="SUPFAM" id="SSF55874">
    <property type="entry name" value="ATPase domain of HSP90 chaperone/DNA topoisomerase II/histidine kinase"/>
    <property type="match status" value="1"/>
</dbReference>
<reference evidence="10 11" key="1">
    <citation type="submission" date="2016-10" db="EMBL/GenBank/DDBJ databases">
        <authorList>
            <person name="de Groot N.N."/>
        </authorList>
    </citation>
    <scope>NUCLEOTIDE SEQUENCE [LARGE SCALE GENOMIC DNA]</scope>
    <source>
        <strain evidence="10 11">DSM 18684</strain>
    </source>
</reference>
<dbReference type="SUPFAM" id="SSF47384">
    <property type="entry name" value="Homodimeric domain of signal transducing histidine kinase"/>
    <property type="match status" value="1"/>
</dbReference>
<feature type="transmembrane region" description="Helical" evidence="8">
    <location>
        <begin position="130"/>
        <end position="149"/>
    </location>
</feature>
<evidence type="ECO:0000256" key="3">
    <source>
        <dbReference type="ARBA" id="ARBA00022553"/>
    </source>
</evidence>
<gene>
    <name evidence="10" type="ORF">SAMN04489864_10350</name>
</gene>
<dbReference type="SMART" id="SM00388">
    <property type="entry name" value="HisKA"/>
    <property type="match status" value="1"/>
</dbReference>
<keyword evidence="8" id="KW-0472">Membrane</keyword>
<dbReference type="SMART" id="SM00387">
    <property type="entry name" value="HATPase_c"/>
    <property type="match status" value="1"/>
</dbReference>
<evidence type="ECO:0000259" key="9">
    <source>
        <dbReference type="PROSITE" id="PS50109"/>
    </source>
</evidence>
<protein>
    <recommendedName>
        <fullName evidence="2">histidine kinase</fullName>
        <ecNumber evidence="2">2.7.13.3</ecNumber>
    </recommendedName>
</protein>
<keyword evidence="8" id="KW-1133">Transmembrane helix</keyword>
<dbReference type="AlphaFoldDB" id="A0A1I2VK72"/>
<evidence type="ECO:0000256" key="4">
    <source>
        <dbReference type="ARBA" id="ARBA00022679"/>
    </source>
</evidence>
<dbReference type="InterPro" id="IPR036097">
    <property type="entry name" value="HisK_dim/P_sf"/>
</dbReference>
<dbReference type="PANTHER" id="PTHR43711">
    <property type="entry name" value="TWO-COMPONENT HISTIDINE KINASE"/>
    <property type="match status" value="1"/>
</dbReference>
<evidence type="ECO:0000256" key="2">
    <source>
        <dbReference type="ARBA" id="ARBA00012438"/>
    </source>
</evidence>
<dbReference type="InterPro" id="IPR003661">
    <property type="entry name" value="HisK_dim/P_dom"/>
</dbReference>
<keyword evidence="5 10" id="KW-0418">Kinase</keyword>
<dbReference type="PANTHER" id="PTHR43711:SF26">
    <property type="entry name" value="SENSOR HISTIDINE KINASE RCSC"/>
    <property type="match status" value="1"/>
</dbReference>
<proteinExistence type="predicted"/>
<dbReference type="Pfam" id="PF00512">
    <property type="entry name" value="HisKA"/>
    <property type="match status" value="1"/>
</dbReference>
<dbReference type="PROSITE" id="PS50109">
    <property type="entry name" value="HIS_KIN"/>
    <property type="match status" value="1"/>
</dbReference>
<dbReference type="Gene3D" id="1.10.287.130">
    <property type="match status" value="1"/>
</dbReference>
<feature type="transmembrane region" description="Helical" evidence="8">
    <location>
        <begin position="169"/>
        <end position="185"/>
    </location>
</feature>
<feature type="domain" description="Histidine kinase" evidence="9">
    <location>
        <begin position="223"/>
        <end position="438"/>
    </location>
</feature>
<dbReference type="GO" id="GO:0000155">
    <property type="term" value="F:phosphorelay sensor kinase activity"/>
    <property type="evidence" value="ECO:0007669"/>
    <property type="project" value="InterPro"/>
</dbReference>
<keyword evidence="4" id="KW-0808">Transferase</keyword>
<dbReference type="InterPro" id="IPR036890">
    <property type="entry name" value="HATPase_C_sf"/>
</dbReference>
<keyword evidence="6" id="KW-0902">Two-component regulatory system</keyword>
<evidence type="ECO:0000256" key="5">
    <source>
        <dbReference type="ARBA" id="ARBA00022777"/>
    </source>
</evidence>
<evidence type="ECO:0000256" key="7">
    <source>
        <dbReference type="SAM" id="Coils"/>
    </source>
</evidence>